<proteinExistence type="inferred from homology"/>
<keyword evidence="3 6" id="KW-0378">Hydrolase</keyword>
<protein>
    <submittedName>
        <fullName evidence="9">M56 family metallopeptidase</fullName>
    </submittedName>
</protein>
<dbReference type="GO" id="GO:0006508">
    <property type="term" value="P:proteolysis"/>
    <property type="evidence" value="ECO:0007669"/>
    <property type="project" value="UniProtKB-KW"/>
</dbReference>
<evidence type="ECO:0000256" key="5">
    <source>
        <dbReference type="ARBA" id="ARBA00023049"/>
    </source>
</evidence>
<dbReference type="Pfam" id="PF01435">
    <property type="entry name" value="Peptidase_M48"/>
    <property type="match status" value="1"/>
</dbReference>
<evidence type="ECO:0000256" key="3">
    <source>
        <dbReference type="ARBA" id="ARBA00022801"/>
    </source>
</evidence>
<dbReference type="PANTHER" id="PTHR34978">
    <property type="entry name" value="POSSIBLE SENSOR-TRANSDUCER PROTEIN BLAR"/>
    <property type="match status" value="1"/>
</dbReference>
<keyword evidence="7" id="KW-0472">Membrane</keyword>
<comment type="caution">
    <text evidence="9">The sequence shown here is derived from an EMBL/GenBank/DDBJ whole genome shotgun (WGS) entry which is preliminary data.</text>
</comment>
<reference evidence="9" key="1">
    <citation type="submission" date="2020-10" db="EMBL/GenBank/DDBJ databases">
        <authorList>
            <person name="Castelo-Branco R."/>
            <person name="Eusebio N."/>
            <person name="Adriana R."/>
            <person name="Vieira A."/>
            <person name="Brugerolle De Fraissinette N."/>
            <person name="Rezende De Castro R."/>
            <person name="Schneider M.P."/>
            <person name="Vasconcelos V."/>
            <person name="Leao P.N."/>
        </authorList>
    </citation>
    <scope>NUCLEOTIDE SEQUENCE</scope>
    <source>
        <strain evidence="9">LEGE 11480</strain>
    </source>
</reference>
<sequence length="305" mass="34256">MHLLMLAMSLGLALALRLVWLRYEAAATGWQARWNWVRVAFVLPPLVLITTAIALFWMGPICHMAHHQMIRGWQGMLTYGWASIYLILLAILGLRLLLDGGLALWRLRRYPPVALTLTAPQAAPQSMARLIPTDLPFIAQIGLWRPQLVVSQGLLNHLDDEHLAAVLCHEAAHQHYADTLWFAGLGLLRRASRWLPQTEALWQELLLLRELRADRWAAAQVDPLLLAEALYTVVSAPQSMQFGAMEFGAAFNEALVRDRLNERVDALLQPDLSDDAVSAPFKSVWFIGCALMVALLPLLTLTLHY</sequence>
<name>A0A928Z251_9CYAN</name>
<comment type="cofactor">
    <cofactor evidence="6">
        <name>Zn(2+)</name>
        <dbReference type="ChEBI" id="CHEBI:29105"/>
    </cofactor>
    <text evidence="6">Binds 1 zinc ion per subunit.</text>
</comment>
<keyword evidence="4 6" id="KW-0862">Zinc</keyword>
<evidence type="ECO:0000256" key="7">
    <source>
        <dbReference type="SAM" id="Phobius"/>
    </source>
</evidence>
<gene>
    <name evidence="9" type="ORF">IQ266_02780</name>
</gene>
<dbReference type="CDD" id="cd07326">
    <property type="entry name" value="M56_BlaR1_MecR1_like"/>
    <property type="match status" value="1"/>
</dbReference>
<feature type="transmembrane region" description="Helical" evidence="7">
    <location>
        <begin position="284"/>
        <end position="303"/>
    </location>
</feature>
<organism evidence="9 10">
    <name type="scientific">Romeriopsis navalis LEGE 11480</name>
    <dbReference type="NCBI Taxonomy" id="2777977"/>
    <lineage>
        <taxon>Bacteria</taxon>
        <taxon>Bacillati</taxon>
        <taxon>Cyanobacteriota</taxon>
        <taxon>Cyanophyceae</taxon>
        <taxon>Leptolyngbyales</taxon>
        <taxon>Leptolyngbyaceae</taxon>
        <taxon>Romeriopsis</taxon>
        <taxon>Romeriopsis navalis</taxon>
    </lineage>
</organism>
<keyword evidence="1 6" id="KW-0645">Protease</keyword>
<evidence type="ECO:0000313" key="10">
    <source>
        <dbReference type="Proteomes" id="UP000625316"/>
    </source>
</evidence>
<dbReference type="EMBL" id="JADEXQ010000006">
    <property type="protein sequence ID" value="MBE9028682.1"/>
    <property type="molecule type" value="Genomic_DNA"/>
</dbReference>
<evidence type="ECO:0000259" key="8">
    <source>
        <dbReference type="Pfam" id="PF01435"/>
    </source>
</evidence>
<dbReference type="AlphaFoldDB" id="A0A928Z251"/>
<accession>A0A928Z251</accession>
<dbReference type="GO" id="GO:0046872">
    <property type="term" value="F:metal ion binding"/>
    <property type="evidence" value="ECO:0007669"/>
    <property type="project" value="UniProtKB-KW"/>
</dbReference>
<dbReference type="Gene3D" id="3.30.2010.10">
    <property type="entry name" value="Metalloproteases ('zincins'), catalytic domain"/>
    <property type="match status" value="1"/>
</dbReference>
<evidence type="ECO:0000256" key="6">
    <source>
        <dbReference type="RuleBase" id="RU003983"/>
    </source>
</evidence>
<keyword evidence="7" id="KW-0812">Transmembrane</keyword>
<dbReference type="InterPro" id="IPR052173">
    <property type="entry name" value="Beta-lactam_resp_regulator"/>
</dbReference>
<dbReference type="PANTHER" id="PTHR34978:SF3">
    <property type="entry name" value="SLR0241 PROTEIN"/>
    <property type="match status" value="1"/>
</dbReference>
<evidence type="ECO:0000313" key="9">
    <source>
        <dbReference type="EMBL" id="MBE9028682.1"/>
    </source>
</evidence>
<keyword evidence="2" id="KW-0479">Metal-binding</keyword>
<feature type="transmembrane region" description="Helical" evidence="7">
    <location>
        <begin position="79"/>
        <end position="98"/>
    </location>
</feature>
<evidence type="ECO:0000256" key="1">
    <source>
        <dbReference type="ARBA" id="ARBA00022670"/>
    </source>
</evidence>
<keyword evidence="5 6" id="KW-0482">Metalloprotease</keyword>
<feature type="domain" description="Peptidase M48" evidence="8">
    <location>
        <begin position="147"/>
        <end position="180"/>
    </location>
</feature>
<keyword evidence="7" id="KW-1133">Transmembrane helix</keyword>
<keyword evidence="10" id="KW-1185">Reference proteome</keyword>
<dbReference type="Proteomes" id="UP000625316">
    <property type="component" value="Unassembled WGS sequence"/>
</dbReference>
<evidence type="ECO:0000256" key="2">
    <source>
        <dbReference type="ARBA" id="ARBA00022723"/>
    </source>
</evidence>
<dbReference type="GO" id="GO:0004222">
    <property type="term" value="F:metalloendopeptidase activity"/>
    <property type="evidence" value="ECO:0007669"/>
    <property type="project" value="InterPro"/>
</dbReference>
<feature type="transmembrane region" description="Helical" evidence="7">
    <location>
        <begin position="36"/>
        <end position="58"/>
    </location>
</feature>
<evidence type="ECO:0000256" key="4">
    <source>
        <dbReference type="ARBA" id="ARBA00022833"/>
    </source>
</evidence>
<dbReference type="InterPro" id="IPR001915">
    <property type="entry name" value="Peptidase_M48"/>
</dbReference>
<comment type="similarity">
    <text evidence="6">Belongs to the peptidase M48 family.</text>
</comment>